<dbReference type="GO" id="GO:0003676">
    <property type="term" value="F:nucleic acid binding"/>
    <property type="evidence" value="ECO:0007669"/>
    <property type="project" value="InterPro"/>
</dbReference>
<accession>A0A2A3E2S7</accession>
<evidence type="ECO:0000313" key="3">
    <source>
        <dbReference type="Proteomes" id="UP000242457"/>
    </source>
</evidence>
<dbReference type="InterPro" id="IPR036397">
    <property type="entry name" value="RNaseH_sf"/>
</dbReference>
<evidence type="ECO:0008006" key="4">
    <source>
        <dbReference type="Google" id="ProtNLM"/>
    </source>
</evidence>
<name>A0A2A3E2S7_APICC</name>
<gene>
    <name evidence="2" type="ORF">APICC_04988</name>
</gene>
<keyword evidence="3" id="KW-1185">Reference proteome</keyword>
<feature type="region of interest" description="Disordered" evidence="1">
    <location>
        <begin position="1"/>
        <end position="25"/>
    </location>
</feature>
<evidence type="ECO:0000256" key="1">
    <source>
        <dbReference type="SAM" id="MobiDB-lite"/>
    </source>
</evidence>
<dbReference type="OrthoDB" id="6615390at2759"/>
<protein>
    <recommendedName>
        <fullName evidence="4">Integrase catalytic domain-containing protein</fullName>
    </recommendedName>
</protein>
<dbReference type="Gene3D" id="3.30.420.10">
    <property type="entry name" value="Ribonuclease H-like superfamily/Ribonuclease H"/>
    <property type="match status" value="1"/>
</dbReference>
<sequence length="169" mass="20079">MGRSKRIHKAELDKEKDKNSHARSVENPVRMERVITRKIYSNCMLFQSDLEQLIVFKIPCRISNKQENPELHDFFKKAYGACVYLRLPIETELAMDFSTEVFLNCLHRFIAREELCRTIFSDNGTNFIDMRNELHKLGIFLKSKKYNTKMLGVLEKYRMWSEPFADITF</sequence>
<evidence type="ECO:0000313" key="2">
    <source>
        <dbReference type="EMBL" id="PBC25774.1"/>
    </source>
</evidence>
<dbReference type="AlphaFoldDB" id="A0A2A3E2S7"/>
<dbReference type="EMBL" id="KZ288433">
    <property type="protein sequence ID" value="PBC25774.1"/>
    <property type="molecule type" value="Genomic_DNA"/>
</dbReference>
<dbReference type="Proteomes" id="UP000242457">
    <property type="component" value="Unassembled WGS sequence"/>
</dbReference>
<dbReference type="STRING" id="94128.A0A2A3E2S7"/>
<proteinExistence type="predicted"/>
<reference evidence="2 3" key="1">
    <citation type="submission" date="2014-07" db="EMBL/GenBank/DDBJ databases">
        <title>Genomic and transcriptomic analysis on Apis cerana provide comprehensive insights into honey bee biology.</title>
        <authorList>
            <person name="Diao Q."/>
            <person name="Sun L."/>
            <person name="Zheng H."/>
            <person name="Zheng H."/>
            <person name="Xu S."/>
            <person name="Wang S."/>
            <person name="Zeng Z."/>
            <person name="Hu F."/>
            <person name="Su S."/>
            <person name="Wu J."/>
        </authorList>
    </citation>
    <scope>NUCLEOTIDE SEQUENCE [LARGE SCALE GENOMIC DNA]</scope>
    <source>
        <tissue evidence="2">Pupae without intestine</tissue>
    </source>
</reference>
<feature type="compositionally biased region" description="Basic and acidic residues" evidence="1">
    <location>
        <begin position="9"/>
        <end position="25"/>
    </location>
</feature>
<organism evidence="2 3">
    <name type="scientific">Apis cerana cerana</name>
    <name type="common">Oriental honeybee</name>
    <dbReference type="NCBI Taxonomy" id="94128"/>
    <lineage>
        <taxon>Eukaryota</taxon>
        <taxon>Metazoa</taxon>
        <taxon>Ecdysozoa</taxon>
        <taxon>Arthropoda</taxon>
        <taxon>Hexapoda</taxon>
        <taxon>Insecta</taxon>
        <taxon>Pterygota</taxon>
        <taxon>Neoptera</taxon>
        <taxon>Endopterygota</taxon>
        <taxon>Hymenoptera</taxon>
        <taxon>Apocrita</taxon>
        <taxon>Aculeata</taxon>
        <taxon>Apoidea</taxon>
        <taxon>Anthophila</taxon>
        <taxon>Apidae</taxon>
        <taxon>Apis</taxon>
    </lineage>
</organism>